<evidence type="ECO:0000256" key="1">
    <source>
        <dbReference type="SAM" id="SignalP"/>
    </source>
</evidence>
<dbReference type="EMBL" id="JBJYXY010000001">
    <property type="protein sequence ID" value="MFN2975145.1"/>
    <property type="molecule type" value="Genomic_DNA"/>
</dbReference>
<comment type="caution">
    <text evidence="3">The sequence shown here is derived from an EMBL/GenBank/DDBJ whole genome shotgun (WGS) entry which is preliminary data.</text>
</comment>
<reference evidence="3 4" key="1">
    <citation type="submission" date="2024-12" db="EMBL/GenBank/DDBJ databases">
        <authorList>
            <person name="Lee Y."/>
        </authorList>
    </citation>
    <scope>NUCLEOTIDE SEQUENCE [LARGE SCALE GENOMIC DNA]</scope>
    <source>
        <strain evidence="3 4">03SUJ4</strain>
    </source>
</reference>
<dbReference type="Gene3D" id="2.60.120.260">
    <property type="entry name" value="Galactose-binding domain-like"/>
    <property type="match status" value="1"/>
</dbReference>
<proteinExistence type="predicted"/>
<dbReference type="Pfam" id="PF07589">
    <property type="entry name" value="PEP-CTERM"/>
    <property type="match status" value="1"/>
</dbReference>
<sequence length="199" mass="20335">MRLLLSSLLAASAVIAPVAAHADTVTFGSSPTATTYGSTLAGSYTGTAAVQVSNPSYAYPTAQPGSVYVSTNAAGNQAVDTTYYTNSFTLLGNESYTGSVQFSADDFATIFVNGVSVYTPNASTYYYYVTSVDLLPSYFTAGLNTITFALTNTGGPGSLDFGGSLTGTAAPTPEPSSLMLLGTGILGVAGAARRRFQKA</sequence>
<evidence type="ECO:0000313" key="4">
    <source>
        <dbReference type="Proteomes" id="UP001634747"/>
    </source>
</evidence>
<accession>A0ABW9KJL1</accession>
<dbReference type="RefSeq" id="WP_263413322.1">
    <property type="nucleotide sequence ID" value="NZ_BAABBH010000001.1"/>
</dbReference>
<feature type="chain" id="PRO_5045499629" evidence="1">
    <location>
        <begin position="23"/>
        <end position="199"/>
    </location>
</feature>
<feature type="domain" description="Ice-binding protein C-terminal" evidence="2">
    <location>
        <begin position="171"/>
        <end position="194"/>
    </location>
</feature>
<organism evidence="3 4">
    <name type="scientific">Terriglobus aquaticus</name>
    <dbReference type="NCBI Taxonomy" id="940139"/>
    <lineage>
        <taxon>Bacteria</taxon>
        <taxon>Pseudomonadati</taxon>
        <taxon>Acidobacteriota</taxon>
        <taxon>Terriglobia</taxon>
        <taxon>Terriglobales</taxon>
        <taxon>Acidobacteriaceae</taxon>
        <taxon>Terriglobus</taxon>
    </lineage>
</organism>
<gene>
    <name evidence="3" type="ORF">ACK2TP_05165</name>
</gene>
<feature type="signal peptide" evidence="1">
    <location>
        <begin position="1"/>
        <end position="22"/>
    </location>
</feature>
<keyword evidence="1" id="KW-0732">Signal</keyword>
<evidence type="ECO:0000259" key="2">
    <source>
        <dbReference type="Pfam" id="PF07589"/>
    </source>
</evidence>
<dbReference type="NCBIfam" id="TIGR02595">
    <property type="entry name" value="PEP_CTERM"/>
    <property type="match status" value="1"/>
</dbReference>
<keyword evidence="4" id="KW-1185">Reference proteome</keyword>
<dbReference type="InterPro" id="IPR013424">
    <property type="entry name" value="Ice-binding_C"/>
</dbReference>
<name>A0ABW9KJL1_9BACT</name>
<evidence type="ECO:0000313" key="3">
    <source>
        <dbReference type="EMBL" id="MFN2975145.1"/>
    </source>
</evidence>
<protein>
    <submittedName>
        <fullName evidence="3">PEP-CTERM sorting domain-containing protein</fullName>
    </submittedName>
</protein>
<dbReference type="Proteomes" id="UP001634747">
    <property type="component" value="Unassembled WGS sequence"/>
</dbReference>